<gene>
    <name evidence="2" type="ORF">CDAUBV1_LOCUS3821</name>
</gene>
<comment type="caution">
    <text evidence="2">The sequence shown here is derived from an EMBL/GenBank/DDBJ whole genome shotgun (WGS) entry which is preliminary data.</text>
</comment>
<evidence type="ECO:0000313" key="2">
    <source>
        <dbReference type="EMBL" id="CAL5131405.1"/>
    </source>
</evidence>
<dbReference type="Proteomes" id="UP001497525">
    <property type="component" value="Unassembled WGS sequence"/>
</dbReference>
<protein>
    <submittedName>
        <fullName evidence="2">Uncharacterized protein</fullName>
    </submittedName>
</protein>
<name>A0AAV2T2E5_CALDB</name>
<feature type="compositionally biased region" description="Acidic residues" evidence="1">
    <location>
        <begin position="857"/>
        <end position="866"/>
    </location>
</feature>
<feature type="compositionally biased region" description="Acidic residues" evidence="1">
    <location>
        <begin position="711"/>
        <end position="722"/>
    </location>
</feature>
<dbReference type="EMBL" id="CAXLJL010000090">
    <property type="protein sequence ID" value="CAL5131405.1"/>
    <property type="molecule type" value="Genomic_DNA"/>
</dbReference>
<feature type="region of interest" description="Disordered" evidence="1">
    <location>
        <begin position="706"/>
        <end position="866"/>
    </location>
</feature>
<evidence type="ECO:0000313" key="3">
    <source>
        <dbReference type="Proteomes" id="UP001497525"/>
    </source>
</evidence>
<feature type="compositionally biased region" description="Basic and acidic residues" evidence="1">
    <location>
        <begin position="820"/>
        <end position="835"/>
    </location>
</feature>
<sequence length="938" mass="105312">MLADRSLLSTAANIRVPRAELFAWLIPTQAIKTASPPVVVRSAADEVERQADRLKYLVEDGELDLTVWGSLVKLLGSCFIAQPYPEDLLGPINAENQKSLNELFCTWLPNVYLAIATYWPCADCRNRIASLWANPDENVILNTVCVRCWSDFDEEVMPNVRDILVANLTMNSCDLVQPDPFQVVQLIYALTRLALCLTQCRTSTQPALTTSCVIYILRILGLLFADQVFDLKSPNNIQLITVLRSFTLWLTKRMDWKLCAEEMCFMLASAATCLREPLFFPFRDNSRFIQYCVQPSLGLHRASFEMLRLLHSSFLYTMKSELPLRDWSPVFSQLERIMSADIGLWHSCGALVSNPDFQHIYGVLSLCHTVFQYKDTASAGLIQYLRTNCPVLFSIGERLPVNDFEQWIHDKSTVIHASLWANPDENVILNTVCVRCWSDFDEEVMPNVRDILVANLTMNSCDLVQPDPFQVVQLIYALTRLALCLTQCRTSTQPALTTSCVIYILRILGLLFADQVFDLKSPNNIQLITVLRSFTLWLTKRMDWKLCAEEMCFMLASAATCLREPLFFPFRDNSRFIQYCVQPSLGLHRASFEMLRLLHSSFLYTMKSELPLRDWSPVFSQLERIMSADIGLWHSCGALVSNPDFQHIYGVLSLCHTVFQYKDTASAGLIQYLRTNCPVLFSIGERLPVNDFEQWIHDKSTVIHLNNGSTEQEDDGDDEDDGDIRAHSGGYGDDDDGNEAGNLDLLHYVDADGNDNDGGDGHSADVSDDVGDSDDHSITDDHELDDDTDSSGDNDKDEDDGDRNEDDYGSNGDGTDEDENHNTDDGGCTDDKLSDNDYNTNEGSNDDVGVGGLVADKDDDFDGGDCILDDNDDASDVTDVHGDEDDGIAHVLDNDDDDDDLNSEAGFDWYDDRDFTVDYDGSISDGGDFCVDWGLFEG</sequence>
<reference evidence="2" key="1">
    <citation type="submission" date="2024-06" db="EMBL/GenBank/DDBJ databases">
        <authorList>
            <person name="Liu X."/>
            <person name="Lenzi L."/>
            <person name="Haldenby T S."/>
            <person name="Uol C."/>
        </authorList>
    </citation>
    <scope>NUCLEOTIDE SEQUENCE</scope>
</reference>
<organism evidence="2 3">
    <name type="scientific">Calicophoron daubneyi</name>
    <name type="common">Rumen fluke</name>
    <name type="synonym">Paramphistomum daubneyi</name>
    <dbReference type="NCBI Taxonomy" id="300641"/>
    <lineage>
        <taxon>Eukaryota</taxon>
        <taxon>Metazoa</taxon>
        <taxon>Spiralia</taxon>
        <taxon>Lophotrochozoa</taxon>
        <taxon>Platyhelminthes</taxon>
        <taxon>Trematoda</taxon>
        <taxon>Digenea</taxon>
        <taxon>Plagiorchiida</taxon>
        <taxon>Pronocephalata</taxon>
        <taxon>Paramphistomoidea</taxon>
        <taxon>Paramphistomidae</taxon>
        <taxon>Calicophoron</taxon>
    </lineage>
</organism>
<proteinExistence type="predicted"/>
<dbReference type="AlphaFoldDB" id="A0AAV2T2E5"/>
<accession>A0AAV2T2E5</accession>
<feature type="compositionally biased region" description="Acidic residues" evidence="1">
    <location>
        <begin position="782"/>
        <end position="819"/>
    </location>
</feature>
<evidence type="ECO:0000256" key="1">
    <source>
        <dbReference type="SAM" id="MobiDB-lite"/>
    </source>
</evidence>